<dbReference type="Proteomes" id="UP001472677">
    <property type="component" value="Unassembled WGS sequence"/>
</dbReference>
<evidence type="ECO:0000313" key="2">
    <source>
        <dbReference type="EMBL" id="KAK8596454.1"/>
    </source>
</evidence>
<feature type="region of interest" description="Disordered" evidence="1">
    <location>
        <begin position="78"/>
        <end position="132"/>
    </location>
</feature>
<keyword evidence="3" id="KW-1185">Reference proteome</keyword>
<feature type="compositionally biased region" description="Polar residues" evidence="1">
    <location>
        <begin position="24"/>
        <end position="35"/>
    </location>
</feature>
<sequence>MAFEAEHTKVSSSGPSIVFEQTPVHTTFGGSSSYHPSHDDDVYRPQFEYPQPSIYGQGMDVQAMTFWLSTTTISSPLFAHSTPPSMQMMDDQLNEDEQTPDHPHPRRIVQAPRRYDQISSLHRHELPRRRRG</sequence>
<protein>
    <submittedName>
        <fullName evidence="2">Uncharacterized protein</fullName>
    </submittedName>
</protein>
<feature type="region of interest" description="Disordered" evidence="1">
    <location>
        <begin position="24"/>
        <end position="44"/>
    </location>
</feature>
<reference evidence="2 3" key="1">
    <citation type="journal article" date="2024" name="G3 (Bethesda)">
        <title>Genome assembly of Hibiscus sabdariffa L. provides insights into metabolisms of medicinal natural products.</title>
        <authorList>
            <person name="Kim T."/>
        </authorList>
    </citation>
    <scope>NUCLEOTIDE SEQUENCE [LARGE SCALE GENOMIC DNA]</scope>
    <source>
        <strain evidence="2">TK-2024</strain>
        <tissue evidence="2">Old leaves</tissue>
    </source>
</reference>
<gene>
    <name evidence="2" type="ORF">V6N12_064942</name>
</gene>
<proteinExistence type="predicted"/>
<accession>A0ABR2G795</accession>
<name>A0ABR2G795_9ROSI</name>
<dbReference type="EMBL" id="JBBPBM010000002">
    <property type="protein sequence ID" value="KAK8596454.1"/>
    <property type="molecule type" value="Genomic_DNA"/>
</dbReference>
<organism evidence="2 3">
    <name type="scientific">Hibiscus sabdariffa</name>
    <name type="common">roselle</name>
    <dbReference type="NCBI Taxonomy" id="183260"/>
    <lineage>
        <taxon>Eukaryota</taxon>
        <taxon>Viridiplantae</taxon>
        <taxon>Streptophyta</taxon>
        <taxon>Embryophyta</taxon>
        <taxon>Tracheophyta</taxon>
        <taxon>Spermatophyta</taxon>
        <taxon>Magnoliopsida</taxon>
        <taxon>eudicotyledons</taxon>
        <taxon>Gunneridae</taxon>
        <taxon>Pentapetalae</taxon>
        <taxon>rosids</taxon>
        <taxon>malvids</taxon>
        <taxon>Malvales</taxon>
        <taxon>Malvaceae</taxon>
        <taxon>Malvoideae</taxon>
        <taxon>Hibiscus</taxon>
    </lineage>
</organism>
<evidence type="ECO:0000256" key="1">
    <source>
        <dbReference type="SAM" id="MobiDB-lite"/>
    </source>
</evidence>
<evidence type="ECO:0000313" key="3">
    <source>
        <dbReference type="Proteomes" id="UP001472677"/>
    </source>
</evidence>
<comment type="caution">
    <text evidence="2">The sequence shown here is derived from an EMBL/GenBank/DDBJ whole genome shotgun (WGS) entry which is preliminary data.</text>
</comment>